<feature type="compositionally biased region" description="Low complexity" evidence="1">
    <location>
        <begin position="178"/>
        <end position="187"/>
    </location>
</feature>
<sequence length="845" mass="90601">MAAFTTMRPHSSSSSSASTPWLSPEASSSTWRGSYATSADLSRRTSSASTSSSKNANMMKSSEPSSSRDPHSQEWWEHILPPGQLAERLRKAQRSSSASRRRNNPALANATPSERSAWKRLSGLPKETSQQQDRSETSTATSSRRSSFQGSSATLPRSALKSSYRSHDAAGGVHYGNVSQSESSAEVSSDEFGGTSTGQHSPQNHSRYTFPSGLPVGNEHDSSSRRAGVRTAGNSPEMVSNAWSTTSSTSPPLPSAFDSSRTGSRSTGGRRMRVMSEDGIASSLFASAQTSSSSSYRLPNSHSAIHLNQFATINNDTSTWSSTGADRTRARFTHHSLPDTPELSSDEGLDVTSFTTTTTTTQRTRKISTTKTTVRSSSSKAPSPPTILRSHFDRPDHPPCPLGAEDTAGSGSTSPSRRDRHVSFDRATEIPRRASVDDYPEPMISSQSAFNFGNLHNRDYTSPFDSLPPRSNSTRRARQGVRISGRRTTSFSLPGSRRGSIREDSPSQFGAAAPQASASGHRRSHSIPDAVLLDSLNVAHKQLASAGNLALTLTRQLSAPLRPVFHMTLFLSISSITVISLACFLCASYMLTAWDDASKRAHKVGEVAGRTRHRFERTLDWGMRMLGPNDAPSRGNSKPNSKAKATEASAESASEPRSARGATASSGTTSTKAESEKRNTVSSAAGHLFFWPARMAWSGASVVAYRITPPSITKLFEQDKTKPKSTLPPRPPLSTLLPSILFTLLLAVGAGLTSFLASRRAAQAASGVSADNHNPSAGTQPYAVPTSPTGMEYVHLASSSPPNPSPFAGKNFHSMRTNTQPWEKEAKRRSFGGFTSSSSGTTFVR</sequence>
<feature type="region of interest" description="Disordered" evidence="1">
    <location>
        <begin position="796"/>
        <end position="845"/>
    </location>
</feature>
<feature type="compositionally biased region" description="Low complexity" evidence="1">
    <location>
        <begin position="44"/>
        <end position="65"/>
    </location>
</feature>
<feature type="region of interest" description="Disordered" evidence="1">
    <location>
        <begin position="461"/>
        <end position="524"/>
    </location>
</feature>
<feature type="region of interest" description="Disordered" evidence="1">
    <location>
        <begin position="624"/>
        <end position="679"/>
    </location>
</feature>
<evidence type="ECO:0000256" key="2">
    <source>
        <dbReference type="SAM" id="Phobius"/>
    </source>
</evidence>
<feature type="compositionally biased region" description="Low complexity" evidence="1">
    <location>
        <begin position="369"/>
        <end position="380"/>
    </location>
</feature>
<feature type="compositionally biased region" description="Basic and acidic residues" evidence="1">
    <location>
        <begin position="421"/>
        <end position="436"/>
    </location>
</feature>
<reference evidence="3 4" key="1">
    <citation type="submission" date="2018-03" db="EMBL/GenBank/DDBJ databases">
        <authorList>
            <person name="Guldener U."/>
        </authorList>
    </citation>
    <scope>NUCLEOTIDE SEQUENCE [LARGE SCALE GENOMIC DNA]</scope>
    <source>
        <strain evidence="3 4">NBRC100155</strain>
    </source>
</reference>
<keyword evidence="2" id="KW-0812">Transmembrane</keyword>
<feature type="compositionally biased region" description="Polar residues" evidence="1">
    <location>
        <begin position="197"/>
        <end position="209"/>
    </location>
</feature>
<keyword evidence="2" id="KW-0472">Membrane</keyword>
<feature type="transmembrane region" description="Helical" evidence="2">
    <location>
        <begin position="688"/>
        <end position="707"/>
    </location>
</feature>
<keyword evidence="4" id="KW-1185">Reference proteome</keyword>
<proteinExistence type="predicted"/>
<evidence type="ECO:0000256" key="1">
    <source>
        <dbReference type="SAM" id="MobiDB-lite"/>
    </source>
</evidence>
<evidence type="ECO:0000313" key="4">
    <source>
        <dbReference type="Proteomes" id="UP000324022"/>
    </source>
</evidence>
<feature type="compositionally biased region" description="Basic and acidic residues" evidence="1">
    <location>
        <begin position="66"/>
        <end position="77"/>
    </location>
</feature>
<feature type="transmembrane region" description="Helical" evidence="2">
    <location>
        <begin position="564"/>
        <end position="591"/>
    </location>
</feature>
<feature type="region of interest" description="Disordered" evidence="1">
    <location>
        <begin position="1"/>
        <end position="271"/>
    </location>
</feature>
<dbReference type="AlphaFoldDB" id="A0A5C3EM84"/>
<dbReference type="EMBL" id="OOIN01000037">
    <property type="protein sequence ID" value="SPO31220.1"/>
    <property type="molecule type" value="Genomic_DNA"/>
</dbReference>
<gene>
    <name evidence="3" type="ORF">UTRI_05980_B</name>
</gene>
<feature type="compositionally biased region" description="Low complexity" evidence="1">
    <location>
        <begin position="94"/>
        <end position="110"/>
    </location>
</feature>
<accession>A0A5C3EM84</accession>
<feature type="compositionally biased region" description="Low complexity" evidence="1">
    <location>
        <begin position="137"/>
        <end position="152"/>
    </location>
</feature>
<feature type="compositionally biased region" description="Polar residues" evidence="1">
    <location>
        <begin position="19"/>
        <end position="40"/>
    </location>
</feature>
<feature type="compositionally biased region" description="Polar residues" evidence="1">
    <location>
        <begin position="232"/>
        <end position="243"/>
    </location>
</feature>
<dbReference type="Proteomes" id="UP000324022">
    <property type="component" value="Unassembled WGS sequence"/>
</dbReference>
<feature type="region of interest" description="Disordered" evidence="1">
    <location>
        <begin position="354"/>
        <end position="442"/>
    </location>
</feature>
<keyword evidence="2" id="KW-1133">Transmembrane helix</keyword>
<feature type="transmembrane region" description="Helical" evidence="2">
    <location>
        <begin position="736"/>
        <end position="757"/>
    </location>
</feature>
<feature type="compositionally biased region" description="Low complexity" evidence="1">
    <location>
        <begin position="831"/>
        <end position="845"/>
    </location>
</feature>
<feature type="compositionally biased region" description="Low complexity" evidence="1">
    <location>
        <begin position="642"/>
        <end position="672"/>
    </location>
</feature>
<evidence type="ECO:0000313" key="3">
    <source>
        <dbReference type="EMBL" id="SPO31220.1"/>
    </source>
</evidence>
<dbReference type="OrthoDB" id="3367059at2759"/>
<protein>
    <submittedName>
        <fullName evidence="3">Uncharacterized protein</fullName>
    </submittedName>
</protein>
<name>A0A5C3EM84_9BASI</name>
<organism evidence="3 4">
    <name type="scientific">Ustilago trichophora</name>
    <dbReference type="NCBI Taxonomy" id="86804"/>
    <lineage>
        <taxon>Eukaryota</taxon>
        <taxon>Fungi</taxon>
        <taxon>Dikarya</taxon>
        <taxon>Basidiomycota</taxon>
        <taxon>Ustilaginomycotina</taxon>
        <taxon>Ustilaginomycetes</taxon>
        <taxon>Ustilaginales</taxon>
        <taxon>Ustilaginaceae</taxon>
        <taxon>Ustilago</taxon>
    </lineage>
</organism>